<accession>A0AAD7GN78</accession>
<dbReference type="AlphaFoldDB" id="A0AAD7GN78"/>
<comment type="caution">
    <text evidence="4">The sequence shown here is derived from an EMBL/GenBank/DDBJ whole genome shotgun (WGS) entry which is preliminary data.</text>
</comment>
<evidence type="ECO:0000259" key="3">
    <source>
        <dbReference type="Pfam" id="PF13632"/>
    </source>
</evidence>
<name>A0AAD7GN78_MYCRO</name>
<dbReference type="InterPro" id="IPR001173">
    <property type="entry name" value="Glyco_trans_2-like"/>
</dbReference>
<protein>
    <submittedName>
        <fullName evidence="4">Uncharacterized protein</fullName>
    </submittedName>
</protein>
<feature type="transmembrane region" description="Helical" evidence="1">
    <location>
        <begin position="274"/>
        <end position="294"/>
    </location>
</feature>
<dbReference type="Pfam" id="PF13632">
    <property type="entry name" value="Glyco_trans_2_3"/>
    <property type="match status" value="1"/>
</dbReference>
<dbReference type="Gene3D" id="3.40.850.10">
    <property type="entry name" value="Kinesin motor domain"/>
    <property type="match status" value="1"/>
</dbReference>
<dbReference type="InterPro" id="IPR027417">
    <property type="entry name" value="P-loop_NTPase"/>
</dbReference>
<dbReference type="PANTHER" id="PTHR35408:SF3">
    <property type="entry name" value="GLYCOSYLTRANSFERASE 2-LIKE DOMAIN-CONTAINING PROTEIN"/>
    <property type="match status" value="1"/>
</dbReference>
<feature type="domain" description="Kinesin motor" evidence="2">
    <location>
        <begin position="26"/>
        <end position="58"/>
    </location>
</feature>
<keyword evidence="1" id="KW-0472">Membrane</keyword>
<dbReference type="Proteomes" id="UP001221757">
    <property type="component" value="Unassembled WGS sequence"/>
</dbReference>
<gene>
    <name evidence="4" type="ORF">B0H17DRAFT_1196494</name>
</gene>
<feature type="transmembrane region" description="Helical" evidence="1">
    <location>
        <begin position="12"/>
        <end position="34"/>
    </location>
</feature>
<proteinExistence type="predicted"/>
<sequence>MLPTHPLCPPPIHTLCPFPVAFTLNTVTIFAYGVTSSGKTHTMQSTCADPGVISCVVEARPMLLPVHAPADALADVMQIVHHYFENGITRNFTWWIKKCTLMACSNGEVALFMRHNVFLQWSMLQDAAFIDPMDGLAKIGSREISVYVPSLCSVLQLIHISMSSHMFSYYGIAASAVLSILNYLLSGFVVNADGFYMHSFKICLVCMVVFPGMGNTGYTLLECHLGHRSIFTTLIENMTWRAHTAVFVHHDLGATTKEVEQSNFWIEVLHIWKCFRLMFCITLITIAGMIILAMPTVAPMWQIPGTVILPLVIVMGGHILFQSSSTHGL</sequence>
<evidence type="ECO:0000313" key="5">
    <source>
        <dbReference type="Proteomes" id="UP001221757"/>
    </source>
</evidence>
<dbReference type="InterPro" id="IPR036961">
    <property type="entry name" value="Kinesin_motor_dom_sf"/>
</dbReference>
<feature type="transmembrane region" description="Helical" evidence="1">
    <location>
        <begin position="167"/>
        <end position="189"/>
    </location>
</feature>
<feature type="domain" description="Glycosyltransferase 2-like" evidence="3">
    <location>
        <begin position="77"/>
        <end position="135"/>
    </location>
</feature>
<keyword evidence="5" id="KW-1185">Reference proteome</keyword>
<feature type="transmembrane region" description="Helical" evidence="1">
    <location>
        <begin position="300"/>
        <end position="321"/>
    </location>
</feature>
<keyword evidence="1" id="KW-1133">Transmembrane helix</keyword>
<dbReference type="EMBL" id="JARKIE010000024">
    <property type="protein sequence ID" value="KAJ7698904.1"/>
    <property type="molecule type" value="Genomic_DNA"/>
</dbReference>
<dbReference type="PANTHER" id="PTHR35408">
    <property type="entry name" value="CHROMOSOME 15, WHOLE GENOME SHOTGUN SEQUENCE"/>
    <property type="match status" value="1"/>
</dbReference>
<evidence type="ECO:0000256" key="1">
    <source>
        <dbReference type="SAM" id="Phobius"/>
    </source>
</evidence>
<feature type="transmembrane region" description="Helical" evidence="1">
    <location>
        <begin position="195"/>
        <end position="221"/>
    </location>
</feature>
<evidence type="ECO:0000259" key="2">
    <source>
        <dbReference type="Pfam" id="PF00225"/>
    </source>
</evidence>
<dbReference type="SUPFAM" id="SSF52540">
    <property type="entry name" value="P-loop containing nucleoside triphosphate hydrolases"/>
    <property type="match status" value="1"/>
</dbReference>
<keyword evidence="1" id="KW-0812">Transmembrane</keyword>
<dbReference type="GO" id="GO:0008017">
    <property type="term" value="F:microtubule binding"/>
    <property type="evidence" value="ECO:0007669"/>
    <property type="project" value="InterPro"/>
</dbReference>
<dbReference type="InterPro" id="IPR001752">
    <property type="entry name" value="Kinesin_motor_dom"/>
</dbReference>
<dbReference type="GO" id="GO:0003777">
    <property type="term" value="F:microtubule motor activity"/>
    <property type="evidence" value="ECO:0007669"/>
    <property type="project" value="InterPro"/>
</dbReference>
<evidence type="ECO:0000313" key="4">
    <source>
        <dbReference type="EMBL" id="KAJ7698904.1"/>
    </source>
</evidence>
<dbReference type="GO" id="GO:0005524">
    <property type="term" value="F:ATP binding"/>
    <property type="evidence" value="ECO:0007669"/>
    <property type="project" value="InterPro"/>
</dbReference>
<organism evidence="4 5">
    <name type="scientific">Mycena rosella</name>
    <name type="common">Pink bonnet</name>
    <name type="synonym">Agaricus rosellus</name>
    <dbReference type="NCBI Taxonomy" id="1033263"/>
    <lineage>
        <taxon>Eukaryota</taxon>
        <taxon>Fungi</taxon>
        <taxon>Dikarya</taxon>
        <taxon>Basidiomycota</taxon>
        <taxon>Agaricomycotina</taxon>
        <taxon>Agaricomycetes</taxon>
        <taxon>Agaricomycetidae</taxon>
        <taxon>Agaricales</taxon>
        <taxon>Marasmiineae</taxon>
        <taxon>Mycenaceae</taxon>
        <taxon>Mycena</taxon>
    </lineage>
</organism>
<reference evidence="4" key="1">
    <citation type="submission" date="2023-03" db="EMBL/GenBank/DDBJ databases">
        <title>Massive genome expansion in bonnet fungi (Mycena s.s.) driven by repeated elements and novel gene families across ecological guilds.</title>
        <authorList>
            <consortium name="Lawrence Berkeley National Laboratory"/>
            <person name="Harder C.B."/>
            <person name="Miyauchi S."/>
            <person name="Viragh M."/>
            <person name="Kuo A."/>
            <person name="Thoen E."/>
            <person name="Andreopoulos B."/>
            <person name="Lu D."/>
            <person name="Skrede I."/>
            <person name="Drula E."/>
            <person name="Henrissat B."/>
            <person name="Morin E."/>
            <person name="Kohler A."/>
            <person name="Barry K."/>
            <person name="LaButti K."/>
            <person name="Morin E."/>
            <person name="Salamov A."/>
            <person name="Lipzen A."/>
            <person name="Mereny Z."/>
            <person name="Hegedus B."/>
            <person name="Baldrian P."/>
            <person name="Stursova M."/>
            <person name="Weitz H."/>
            <person name="Taylor A."/>
            <person name="Grigoriev I.V."/>
            <person name="Nagy L.G."/>
            <person name="Martin F."/>
            <person name="Kauserud H."/>
        </authorList>
    </citation>
    <scope>NUCLEOTIDE SEQUENCE</scope>
    <source>
        <strain evidence="4">CBHHK067</strain>
    </source>
</reference>
<dbReference type="GO" id="GO:0007018">
    <property type="term" value="P:microtubule-based movement"/>
    <property type="evidence" value="ECO:0007669"/>
    <property type="project" value="InterPro"/>
</dbReference>
<dbReference type="Pfam" id="PF00225">
    <property type="entry name" value="Kinesin"/>
    <property type="match status" value="1"/>
</dbReference>